<dbReference type="KEGG" id="vg:9887446"/>
<dbReference type="Proteomes" id="UP000029781">
    <property type="component" value="Segment"/>
</dbReference>
<protein>
    <submittedName>
        <fullName evidence="1">Uncharacterized protein</fullName>
    </submittedName>
</protein>
<dbReference type="RefSeq" id="YP_003969676.1">
    <property type="nucleotide sequence ID" value="NC_014637.1"/>
</dbReference>
<keyword evidence="2" id="KW-1185">Reference proteome</keyword>
<sequence>MLDFYTRNSNHVLTRFYPIDTSSGVIEDRVEFDSIEQVPDEIYGKYVHMYGGYSPVWMYVTLAKKDLVIKHI</sequence>
<proteinExistence type="predicted"/>
<name>E3T4G4_CROVB</name>
<evidence type="ECO:0000313" key="1">
    <source>
        <dbReference type="EMBL" id="ADO67077.1"/>
    </source>
</evidence>
<organismHost>
    <name type="scientific">Cafeteria roenbergensis</name>
    <name type="common">Marine flagellate</name>
    <dbReference type="NCBI Taxonomy" id="33653"/>
</organismHost>
<reference evidence="1 2" key="1">
    <citation type="journal article" date="2010" name="Proc. Natl. Acad. Sci. U.S.A.">
        <title>Giant virus with a remarkable complement of genes infects marine zooplankton.</title>
        <authorList>
            <person name="Fischer M.G."/>
            <person name="Allen M.J."/>
            <person name="Wilson W.H."/>
            <person name="Suttle C.A."/>
        </authorList>
    </citation>
    <scope>NUCLEOTIDE SEQUENCE [LARGE SCALE GENOMIC DNA]</scope>
    <source>
        <strain evidence="1 2">BV-PW1</strain>
    </source>
</reference>
<gene>
    <name evidence="1" type="ORF">crov044</name>
</gene>
<accession>E3T4G4</accession>
<evidence type="ECO:0000313" key="2">
    <source>
        <dbReference type="Proteomes" id="UP000029781"/>
    </source>
</evidence>
<dbReference type="EMBL" id="GU244497">
    <property type="protein sequence ID" value="ADO67077.1"/>
    <property type="molecule type" value="Genomic_DNA"/>
</dbReference>
<dbReference type="GeneID" id="9887446"/>
<organism evidence="1 2">
    <name type="scientific">Cafeteria roenbergensis virus (strain BV-PW1)</name>
    <name type="common">CroV</name>
    <dbReference type="NCBI Taxonomy" id="693272"/>
    <lineage>
        <taxon>Viruses</taxon>
        <taxon>Varidnaviria</taxon>
        <taxon>Bamfordvirae</taxon>
        <taxon>Nucleocytoviricota</taxon>
        <taxon>Megaviricetes</taxon>
        <taxon>Imitervirales</taxon>
        <taxon>Mimiviridae</taxon>
        <taxon>Aliimimivirinae</taxon>
        <taxon>Rheavirus</taxon>
        <taxon>Rheavirus sinusmexicani</taxon>
    </lineage>
</organism>